<dbReference type="InterPro" id="IPR042231">
    <property type="entry name" value="Cho/carn_acyl_trans_2"/>
</dbReference>
<comment type="similarity">
    <text evidence="3 19">Belongs to the carnitine/choline acetyltransferase family.</text>
</comment>
<evidence type="ECO:0000256" key="16">
    <source>
        <dbReference type="ARBA" id="ARBA00066910"/>
    </source>
</evidence>
<dbReference type="Pfam" id="PF00755">
    <property type="entry name" value="Carn_acyltransf"/>
    <property type="match status" value="1"/>
</dbReference>
<keyword evidence="22" id="KW-1185">Reference proteome</keyword>
<dbReference type="EMBL" id="CP064812">
    <property type="protein sequence ID" value="QPG73183.1"/>
    <property type="molecule type" value="Genomic_DNA"/>
</dbReference>
<name>A0A875RXB5_EENNA</name>
<keyword evidence="10" id="KW-0496">Mitochondrion</keyword>
<sequence length="610" mass="69928">MPALLYSTSTKGDLFKYQDSLPSLPVPPLEHTLTLYKKSIVPYYPMGQQDPNYLKSCKIIDEFGKEKGSQLQRRLLKFSKGHRNWLSHIWDEYAYLAYRDPVSPFVSYFFSHKDLNTFIGKDQILKASALSFQILRFMEAIEKEALEPELIKGNPYCMESFKWMFNNCRVPKLPADDTVKFRPEENRFMTVISNGYIYKLHHHNPDTCEILAPADLYAGIDAIYEDAHSKPPCKNPVGILTSSNRDVWAQNYSELCKNPVNTMSLEQIQRSSFVLCLDDNFPSTVAEKSRNCWHGNGFNRWFDKPVEIFVAKNASSGFLGEHSKMDGTPTLRMNDWVVKQVSKMSAEDFETGPQSEHGISYSELKFEINPTMMAAISKELATFNNTVNSLDINVWHYFGVGKDQIKQFKTSPDAFIQMLIQLAYYKYTGTVRPTYESASTRKYFSGRTETCRSVSEESLKFVRDWEDPTKSLAEKTASFRKAITAHVQYIKQASDGLGVDRHLLGLTQMLTKEEEKPAIFTDPIFSYSQHWYVSTSQLSSSQFNGYGWSPVVPEGFGLAYMINKDWCHVNITVFKNNPLGLRADVMAYYLTESMNELKEVLSREPIKAKL</sequence>
<dbReference type="Gene3D" id="3.30.559.70">
    <property type="entry name" value="Choline/Carnitine o-acyltransferase, domain 2"/>
    <property type="match status" value="1"/>
</dbReference>
<dbReference type="InterPro" id="IPR000542">
    <property type="entry name" value="Carn_acyl_trans"/>
</dbReference>
<evidence type="ECO:0000256" key="6">
    <source>
        <dbReference type="ARBA" id="ARBA00022792"/>
    </source>
</evidence>
<evidence type="ECO:0000256" key="13">
    <source>
        <dbReference type="ARBA" id="ARBA00023315"/>
    </source>
</evidence>
<dbReference type="FunFam" id="3.30.559.70:FF:000007">
    <property type="entry name" value="Carnitine O-acetyltransferase, mitochondrial"/>
    <property type="match status" value="1"/>
</dbReference>
<evidence type="ECO:0000256" key="15">
    <source>
        <dbReference type="ARBA" id="ARBA00053195"/>
    </source>
</evidence>
<gene>
    <name evidence="21" type="ORF">FOA43_000489</name>
</gene>
<keyword evidence="6" id="KW-0999">Mitochondrion inner membrane</keyword>
<dbReference type="GO" id="GO:0005777">
    <property type="term" value="C:peroxisome"/>
    <property type="evidence" value="ECO:0007669"/>
    <property type="project" value="UniProtKB-SubCell"/>
</dbReference>
<dbReference type="InterPro" id="IPR023213">
    <property type="entry name" value="CAT-like_dom_sf"/>
</dbReference>
<keyword evidence="7" id="KW-0276">Fatty acid metabolism</keyword>
<evidence type="ECO:0000313" key="22">
    <source>
        <dbReference type="Proteomes" id="UP000662931"/>
    </source>
</evidence>
<dbReference type="GeneID" id="62193890"/>
<organism evidence="21 22">
    <name type="scientific">Eeniella nana</name>
    <name type="common">Yeast</name>
    <name type="synonym">Brettanomyces nanus</name>
    <dbReference type="NCBI Taxonomy" id="13502"/>
    <lineage>
        <taxon>Eukaryota</taxon>
        <taxon>Fungi</taxon>
        <taxon>Dikarya</taxon>
        <taxon>Ascomycota</taxon>
        <taxon>Saccharomycotina</taxon>
        <taxon>Pichiomycetes</taxon>
        <taxon>Pichiales</taxon>
        <taxon>Pichiaceae</taxon>
        <taxon>Brettanomyces</taxon>
    </lineage>
</organism>
<dbReference type="PROSITE" id="PS00440">
    <property type="entry name" value="ACYLTRANSF_C_2"/>
    <property type="match status" value="1"/>
</dbReference>
<evidence type="ECO:0000256" key="19">
    <source>
        <dbReference type="RuleBase" id="RU003801"/>
    </source>
</evidence>
<dbReference type="EC" id="2.3.1.7" evidence="16"/>
<keyword evidence="12" id="KW-0576">Peroxisome</keyword>
<keyword evidence="8" id="KW-0809">Transit peptide</keyword>
<reference evidence="21" key="1">
    <citation type="submission" date="2020-10" db="EMBL/GenBank/DDBJ databases">
        <authorList>
            <person name="Roach M.J.R."/>
        </authorList>
    </citation>
    <scope>NUCLEOTIDE SEQUENCE</scope>
    <source>
        <strain evidence="21">CBS 1945</strain>
    </source>
</reference>
<dbReference type="Gene3D" id="3.30.559.10">
    <property type="entry name" value="Chloramphenicol acetyltransferase-like domain"/>
    <property type="match status" value="1"/>
</dbReference>
<keyword evidence="11" id="KW-0472">Membrane</keyword>
<feature type="domain" description="Choline/carnitine acyltransferase" evidence="20">
    <location>
        <begin position="24"/>
        <end position="577"/>
    </location>
</feature>
<evidence type="ECO:0000256" key="18">
    <source>
        <dbReference type="PIRSR" id="PIRSR600542-1"/>
    </source>
</evidence>
<dbReference type="GO" id="GO:0005743">
    <property type="term" value="C:mitochondrial inner membrane"/>
    <property type="evidence" value="ECO:0007669"/>
    <property type="project" value="UniProtKB-SubCell"/>
</dbReference>
<dbReference type="Proteomes" id="UP000662931">
    <property type="component" value="Chromosome 1"/>
</dbReference>
<dbReference type="RefSeq" id="XP_038776748.1">
    <property type="nucleotide sequence ID" value="XM_038920820.1"/>
</dbReference>
<evidence type="ECO:0000256" key="10">
    <source>
        <dbReference type="ARBA" id="ARBA00023128"/>
    </source>
</evidence>
<keyword evidence="13 19" id="KW-0012">Acyltransferase</keyword>
<dbReference type="GO" id="GO:0004092">
    <property type="term" value="F:carnitine O-acetyltransferase activity"/>
    <property type="evidence" value="ECO:0007669"/>
    <property type="project" value="UniProtKB-EC"/>
</dbReference>
<accession>A0A875RXB5</accession>
<evidence type="ECO:0000256" key="9">
    <source>
        <dbReference type="ARBA" id="ARBA00023098"/>
    </source>
</evidence>
<keyword evidence="4" id="KW-0813">Transport</keyword>
<evidence type="ECO:0000256" key="12">
    <source>
        <dbReference type="ARBA" id="ARBA00023140"/>
    </source>
</evidence>
<dbReference type="PANTHER" id="PTHR22589">
    <property type="entry name" value="CARNITINE O-ACYLTRANSFERASE"/>
    <property type="match status" value="1"/>
</dbReference>
<evidence type="ECO:0000256" key="4">
    <source>
        <dbReference type="ARBA" id="ARBA00022448"/>
    </source>
</evidence>
<comment type="catalytic activity">
    <reaction evidence="14">
        <text>(R)-carnitine + acetyl-CoA = O-acetyl-(R)-carnitine + CoA</text>
        <dbReference type="Rhea" id="RHEA:21136"/>
        <dbReference type="ChEBI" id="CHEBI:16347"/>
        <dbReference type="ChEBI" id="CHEBI:57287"/>
        <dbReference type="ChEBI" id="CHEBI:57288"/>
        <dbReference type="ChEBI" id="CHEBI:57589"/>
        <dbReference type="EC" id="2.3.1.7"/>
    </reaction>
</comment>
<evidence type="ECO:0000256" key="8">
    <source>
        <dbReference type="ARBA" id="ARBA00022946"/>
    </source>
</evidence>
<evidence type="ECO:0000256" key="3">
    <source>
        <dbReference type="ARBA" id="ARBA00005232"/>
    </source>
</evidence>
<protein>
    <recommendedName>
        <fullName evidence="17">Carnitine O-acetyltransferase, mitochondrial</fullName>
        <ecNumber evidence="16">2.3.1.7</ecNumber>
    </recommendedName>
</protein>
<keyword evidence="9" id="KW-0443">Lipid metabolism</keyword>
<evidence type="ECO:0000256" key="7">
    <source>
        <dbReference type="ARBA" id="ARBA00022832"/>
    </source>
</evidence>
<evidence type="ECO:0000256" key="14">
    <source>
        <dbReference type="ARBA" id="ARBA00052702"/>
    </source>
</evidence>
<dbReference type="KEGG" id="bnn:FOA43_000489"/>
<evidence type="ECO:0000256" key="1">
    <source>
        <dbReference type="ARBA" id="ARBA00004275"/>
    </source>
</evidence>
<evidence type="ECO:0000256" key="11">
    <source>
        <dbReference type="ARBA" id="ARBA00023136"/>
    </source>
</evidence>
<evidence type="ECO:0000256" key="2">
    <source>
        <dbReference type="ARBA" id="ARBA00004443"/>
    </source>
</evidence>
<dbReference type="GO" id="GO:0006631">
    <property type="term" value="P:fatty acid metabolic process"/>
    <property type="evidence" value="ECO:0007669"/>
    <property type="project" value="UniProtKB-KW"/>
</dbReference>
<dbReference type="InterPro" id="IPR039551">
    <property type="entry name" value="Cho/carn_acyl_trans"/>
</dbReference>
<dbReference type="PANTHER" id="PTHR22589:SF103">
    <property type="entry name" value="CARNITINE O-ACETYL-TRANSFERASE, ISOFORM A-RELATED"/>
    <property type="match status" value="1"/>
</dbReference>
<evidence type="ECO:0000256" key="17">
    <source>
        <dbReference type="ARBA" id="ARBA00073438"/>
    </source>
</evidence>
<evidence type="ECO:0000259" key="20">
    <source>
        <dbReference type="Pfam" id="PF00755"/>
    </source>
</evidence>
<proteinExistence type="inferred from homology"/>
<keyword evidence="5 19" id="KW-0808">Transferase</keyword>
<evidence type="ECO:0000256" key="5">
    <source>
        <dbReference type="ARBA" id="ARBA00022679"/>
    </source>
</evidence>
<dbReference type="AlphaFoldDB" id="A0A875RXB5"/>
<evidence type="ECO:0000313" key="21">
    <source>
        <dbReference type="EMBL" id="QPG73183.1"/>
    </source>
</evidence>
<dbReference type="SUPFAM" id="SSF52777">
    <property type="entry name" value="CoA-dependent acyltransferases"/>
    <property type="match status" value="2"/>
</dbReference>
<comment type="function">
    <text evidence="15">Carnitine acetylase is specific for short chain fatty acids. Carnitine acetylase seems to affect the flux through the pyruvate dehydrogenase complex. It may be involved as well in the transport of acetyl-CoA into mitochondria.</text>
</comment>
<dbReference type="OrthoDB" id="240216at2759"/>
<feature type="active site" description="Proton acceptor" evidence="18">
    <location>
        <position position="322"/>
    </location>
</feature>
<dbReference type="GO" id="GO:0009437">
    <property type="term" value="P:carnitine metabolic process"/>
    <property type="evidence" value="ECO:0007669"/>
    <property type="project" value="TreeGrafter"/>
</dbReference>
<comment type="subcellular location">
    <subcellularLocation>
        <location evidence="2">Mitochondrion inner membrane</location>
        <topology evidence="2">Peripheral membrane protein</topology>
        <orientation evidence="2">Matrix side</orientation>
    </subcellularLocation>
    <subcellularLocation>
        <location evidence="1">Peroxisome</location>
    </subcellularLocation>
</comment>